<protein>
    <submittedName>
        <fullName evidence="7">Uncharacterized protein</fullName>
    </submittedName>
</protein>
<reference evidence="7 8" key="1">
    <citation type="submission" date="2019-04" db="EMBL/GenBank/DDBJ databases">
        <title>Comparative genomics and transcriptomics to analyze fruiting body development in filamentous ascomycetes.</title>
        <authorList>
            <consortium name="DOE Joint Genome Institute"/>
            <person name="Lutkenhaus R."/>
            <person name="Traeger S."/>
            <person name="Breuer J."/>
            <person name="Kuo A."/>
            <person name="Lipzen A."/>
            <person name="Pangilinan J."/>
            <person name="Dilworth D."/>
            <person name="Sandor L."/>
            <person name="Poggeler S."/>
            <person name="Barry K."/>
            <person name="Grigoriev I.V."/>
            <person name="Nowrousian M."/>
        </authorList>
    </citation>
    <scope>NUCLEOTIDE SEQUENCE [LARGE SCALE GENOMIC DNA]</scope>
    <source>
        <strain evidence="7 8">CBS 389.68</strain>
    </source>
</reference>
<gene>
    <name evidence="7" type="ORF">EX30DRAFT_368091</name>
</gene>
<dbReference type="PROSITE" id="PS50090">
    <property type="entry name" value="MYB_LIKE"/>
    <property type="match status" value="2"/>
</dbReference>
<evidence type="ECO:0000256" key="2">
    <source>
        <dbReference type="ARBA" id="ARBA00023125"/>
    </source>
</evidence>
<feature type="region of interest" description="Disordered" evidence="4">
    <location>
        <begin position="95"/>
        <end position="279"/>
    </location>
</feature>
<evidence type="ECO:0000256" key="4">
    <source>
        <dbReference type="SAM" id="MobiDB-lite"/>
    </source>
</evidence>
<organism evidence="7 8">
    <name type="scientific">Ascodesmis nigricans</name>
    <dbReference type="NCBI Taxonomy" id="341454"/>
    <lineage>
        <taxon>Eukaryota</taxon>
        <taxon>Fungi</taxon>
        <taxon>Dikarya</taxon>
        <taxon>Ascomycota</taxon>
        <taxon>Pezizomycotina</taxon>
        <taxon>Pezizomycetes</taxon>
        <taxon>Pezizales</taxon>
        <taxon>Ascodesmidaceae</taxon>
        <taxon>Ascodesmis</taxon>
    </lineage>
</organism>
<feature type="domain" description="HTH myb-type" evidence="6">
    <location>
        <begin position="677"/>
        <end position="706"/>
    </location>
</feature>
<dbReference type="GO" id="GO:0005634">
    <property type="term" value="C:nucleus"/>
    <property type="evidence" value="ECO:0007669"/>
    <property type="project" value="UniProtKB-SubCell"/>
</dbReference>
<dbReference type="InterPro" id="IPR001005">
    <property type="entry name" value="SANT/Myb"/>
</dbReference>
<dbReference type="GO" id="GO:0000976">
    <property type="term" value="F:transcription cis-regulatory region binding"/>
    <property type="evidence" value="ECO:0007669"/>
    <property type="project" value="TreeGrafter"/>
</dbReference>
<accession>A0A4S2N6Q8</accession>
<dbReference type="GO" id="GO:0003700">
    <property type="term" value="F:DNA-binding transcription factor activity"/>
    <property type="evidence" value="ECO:0007669"/>
    <property type="project" value="TreeGrafter"/>
</dbReference>
<feature type="compositionally biased region" description="Polar residues" evidence="4">
    <location>
        <begin position="436"/>
        <end position="447"/>
    </location>
</feature>
<evidence type="ECO:0000259" key="6">
    <source>
        <dbReference type="PROSITE" id="PS51294"/>
    </source>
</evidence>
<evidence type="ECO:0000313" key="7">
    <source>
        <dbReference type="EMBL" id="TGZ84970.1"/>
    </source>
</evidence>
<feature type="compositionally biased region" description="Polar residues" evidence="4">
    <location>
        <begin position="163"/>
        <end position="174"/>
    </location>
</feature>
<feature type="compositionally biased region" description="Polar residues" evidence="4">
    <location>
        <begin position="896"/>
        <end position="905"/>
    </location>
</feature>
<dbReference type="PROSITE" id="PS51294">
    <property type="entry name" value="HTH_MYB"/>
    <property type="match status" value="2"/>
</dbReference>
<feature type="compositionally biased region" description="Polar residues" evidence="4">
    <location>
        <begin position="253"/>
        <end position="265"/>
    </location>
</feature>
<dbReference type="Gene3D" id="1.10.10.60">
    <property type="entry name" value="Homeodomain-like"/>
    <property type="match status" value="2"/>
</dbReference>
<feature type="domain" description="Myb-like" evidence="5">
    <location>
        <begin position="627"/>
        <end position="702"/>
    </location>
</feature>
<evidence type="ECO:0000256" key="3">
    <source>
        <dbReference type="ARBA" id="ARBA00023242"/>
    </source>
</evidence>
<evidence type="ECO:0000313" key="8">
    <source>
        <dbReference type="Proteomes" id="UP000298138"/>
    </source>
</evidence>
<dbReference type="InParanoid" id="A0A4S2N6Q8"/>
<dbReference type="InterPro" id="IPR051651">
    <property type="entry name" value="DMTF1_DNA-bind_reg"/>
</dbReference>
<feature type="region of interest" description="Disordered" evidence="4">
    <location>
        <begin position="401"/>
        <end position="424"/>
    </location>
</feature>
<keyword evidence="3" id="KW-0539">Nucleus</keyword>
<feature type="compositionally biased region" description="Acidic residues" evidence="4">
    <location>
        <begin position="214"/>
        <end position="228"/>
    </location>
</feature>
<keyword evidence="2" id="KW-0238">DNA-binding</keyword>
<feature type="region of interest" description="Disordered" evidence="4">
    <location>
        <begin position="1"/>
        <end position="56"/>
    </location>
</feature>
<feature type="domain" description="HTH myb-type" evidence="6">
    <location>
        <begin position="575"/>
        <end position="628"/>
    </location>
</feature>
<evidence type="ECO:0000259" key="5">
    <source>
        <dbReference type="PROSITE" id="PS50090"/>
    </source>
</evidence>
<dbReference type="OrthoDB" id="39591at2759"/>
<keyword evidence="8" id="KW-1185">Reference proteome</keyword>
<feature type="region of interest" description="Disordered" evidence="4">
    <location>
        <begin position="965"/>
        <end position="1009"/>
    </location>
</feature>
<feature type="compositionally biased region" description="Basic residues" evidence="4">
    <location>
        <begin position="100"/>
        <end position="111"/>
    </location>
</feature>
<feature type="region of interest" description="Disordered" evidence="4">
    <location>
        <begin position="821"/>
        <end position="906"/>
    </location>
</feature>
<proteinExistence type="predicted"/>
<dbReference type="InterPro" id="IPR017930">
    <property type="entry name" value="Myb_dom"/>
</dbReference>
<feature type="domain" description="Myb-like" evidence="5">
    <location>
        <begin position="579"/>
        <end position="624"/>
    </location>
</feature>
<feature type="compositionally biased region" description="Basic and acidic residues" evidence="4">
    <location>
        <begin position="147"/>
        <end position="158"/>
    </location>
</feature>
<dbReference type="PANTHER" id="PTHR46380">
    <property type="entry name" value="CYCLIN-D-BINDING MYB-LIKE TRANSCRIPTION FACTOR 1"/>
    <property type="match status" value="1"/>
</dbReference>
<dbReference type="SMART" id="SM00717">
    <property type="entry name" value="SANT"/>
    <property type="match status" value="3"/>
</dbReference>
<feature type="compositionally biased region" description="Polar residues" evidence="4">
    <location>
        <begin position="472"/>
        <end position="481"/>
    </location>
</feature>
<comment type="subcellular location">
    <subcellularLocation>
        <location evidence="1">Nucleus</location>
    </subcellularLocation>
</comment>
<evidence type="ECO:0000256" key="1">
    <source>
        <dbReference type="ARBA" id="ARBA00004123"/>
    </source>
</evidence>
<feature type="region of interest" description="Disordered" evidence="4">
    <location>
        <begin position="436"/>
        <end position="487"/>
    </location>
</feature>
<dbReference type="AlphaFoldDB" id="A0A4S2N6Q8"/>
<dbReference type="EMBL" id="ML220112">
    <property type="protein sequence ID" value="TGZ84970.1"/>
    <property type="molecule type" value="Genomic_DNA"/>
</dbReference>
<feature type="compositionally biased region" description="Low complexity" evidence="4">
    <location>
        <begin position="827"/>
        <end position="848"/>
    </location>
</feature>
<dbReference type="SUPFAM" id="SSF46689">
    <property type="entry name" value="Homeodomain-like"/>
    <property type="match status" value="2"/>
</dbReference>
<dbReference type="Proteomes" id="UP000298138">
    <property type="component" value="Unassembled WGS sequence"/>
</dbReference>
<feature type="compositionally biased region" description="Basic and acidic residues" evidence="4">
    <location>
        <begin position="266"/>
        <end position="279"/>
    </location>
</feature>
<dbReference type="Pfam" id="PF13921">
    <property type="entry name" value="Myb_DNA-bind_6"/>
    <property type="match status" value="1"/>
</dbReference>
<dbReference type="InterPro" id="IPR009057">
    <property type="entry name" value="Homeodomain-like_sf"/>
</dbReference>
<dbReference type="PANTHER" id="PTHR46380:SF2">
    <property type="entry name" value="CYCLIN-D-BINDING MYB-LIKE TRANSCRIPTION FACTOR 1"/>
    <property type="match status" value="1"/>
</dbReference>
<dbReference type="STRING" id="341454.A0A4S2N6Q8"/>
<feature type="compositionally biased region" description="Low complexity" evidence="4">
    <location>
        <begin position="196"/>
        <end position="213"/>
    </location>
</feature>
<dbReference type="CDD" id="cd00167">
    <property type="entry name" value="SANT"/>
    <property type="match status" value="2"/>
</dbReference>
<feature type="compositionally biased region" description="Polar residues" evidence="4">
    <location>
        <begin position="871"/>
        <end position="888"/>
    </location>
</feature>
<sequence>MDEAEFINDQFLVMDQPPPLQRNGDDAGPSLEIAASKDVSESPGAAKSAGQREEEQDAYAVAVAAMNAANAAAAAGVGEIDGGGQALQVEQTLLSSLTAGKRKKKKKRRKENKSSDAVEVNGGEGGGDVDVIAQPLSSSSPVMEKGSVVEEKKRKLDTGDGSLDSSPVTTNPVSQIVRKRKKKNRQTSQEEESAQALLALNKGLAKNADNENAIAEEDEEDEEDETEDDAARDQEETIGDGASSKDMARGNKPTRTVVDSETTSEGQEKIPSDGHADDQHFLVPADEDVEMAEAAMAVTAATASAALNSTAAMELSSHVLDPAHAHERTLSEHLAAHLAKVDPPVSQPPSQQPTMTDDMLVEHRLAVQLQQNGYAAPAMDGHGFVSVNQAASGNNILDQMDSRGQKKRKRQHLQPDAGLHTEHGLMVDPQLMQLDGTTGFTLDHTPQPNDPPTKRPRSGHEVSPGLHEPQTTEHISTQGVSTMGLPNPLLRPGWKTVTYSTGDLTHGGTFSLEERHAVDMALHQYCIDNDMTMDQLRERVWGNNRRKDEFWDTICNAVPNRSRASVYKHVRRTCHIFQQRAKWNAEEDEELAMLVAEKGNKWKDIGQAMGRMGEDCRDRYRNYVKCGKDRGTDRWSKEEEDLLTATVNAHKEETKRMLLMENKPLPSPEEEDFHLINWTTVSDLMKNRRSRIQCRYKWKKMITQREKQDKAPVGITYEGGKRKKVSYSINQMLPGDKYWLLKRIQATMANKEGEIPWDDIAKADKDVIGIWSQKDLKVAYRELRKDLPFRRRPLRAILDLLLQHYESLPEDQRTARFHPTEADRDAAAAATVVSSTQPAPSHQQPPSSVADGKPSVMSSEPSVSGRYEPICSSSVGGMNTPSVGSPTSHHAHGVVNNPSPASHTTPVLDPVLMAGGALDELEKSHSYNAGLEAAVRVVRNAMQAQQQAAAASSAVGGVNNGALMMVPGDGQQAGSSGDAGDGVVEGESQEEQELRRRLLGGMVTDNMSA</sequence>
<name>A0A4S2N6Q8_9PEZI</name>